<accession>A0A1X7BQE2</accession>
<evidence type="ECO:0000313" key="2">
    <source>
        <dbReference type="EMBL" id="SMC11805.1"/>
    </source>
</evidence>
<feature type="domain" description="MazG C-terminal" evidence="1">
    <location>
        <begin position="203"/>
        <end position="384"/>
    </location>
</feature>
<dbReference type="AlphaFoldDB" id="A0A1X7BQE2"/>
<evidence type="ECO:0000313" key="3">
    <source>
        <dbReference type="Proteomes" id="UP000193224"/>
    </source>
</evidence>
<dbReference type="SUPFAM" id="SSF101386">
    <property type="entry name" value="all-alpha NTP pyrophosphatases"/>
    <property type="match status" value="1"/>
</dbReference>
<proteinExistence type="predicted"/>
<dbReference type="Pfam" id="PF18722">
    <property type="entry name" value="MazG_C"/>
    <property type="match status" value="1"/>
</dbReference>
<gene>
    <name evidence="2" type="ORF">ROA7745_01624</name>
</gene>
<reference evidence="2 3" key="1">
    <citation type="submission" date="2017-03" db="EMBL/GenBank/DDBJ databases">
        <authorList>
            <person name="Afonso C.L."/>
            <person name="Miller P.J."/>
            <person name="Scott M.A."/>
            <person name="Spackman E."/>
            <person name="Goraichik I."/>
            <person name="Dimitrov K.M."/>
            <person name="Suarez D.L."/>
            <person name="Swayne D.E."/>
        </authorList>
    </citation>
    <scope>NUCLEOTIDE SEQUENCE [LARGE SCALE GENOMIC DNA]</scope>
    <source>
        <strain evidence="2 3">CECT 7745</strain>
    </source>
</reference>
<dbReference type="CDD" id="cd11541">
    <property type="entry name" value="NTP-PPase_u4"/>
    <property type="match status" value="1"/>
</dbReference>
<name>A0A1X7BQE2_9RHOB</name>
<dbReference type="InterPro" id="IPR041407">
    <property type="entry name" value="MazG_C"/>
</dbReference>
<sequence length="387" mass="43383">MASLGTGCNITSENFMALTISEYEERIAPTDRLTAENLSPVLLGLFGEVGSIMATSKKLHREGEAFIAYLDAVEEEFGDALWYLCALCRRVEEPLDQIISDACNGEDTISLTVASLHLAAPVAKVQKFQNLEVIDVLLKELGIKAADLLNAEVGQVGLREQIVDFTAAYLKAVQASNVPFGKVVRSNLDKATGRFIAADQSTLPRFDEKFSDDESLPDKFEIEIQERPNGKSYLRWKGVFIGDPLTDNIGDPDGYRFHDVFHFSHAAILHWSPTFRALIKHKRKSRPDVDEAQDSGRAIVIEEGLSAYIFSCAKELNFFEEQSTISFDILKTVSHFVRGYEVEQCPLYLWEKAILQGYEVFRKIKKNNGGLVVCDKVKREISYRALL</sequence>
<dbReference type="EMBL" id="FWXB01000004">
    <property type="protein sequence ID" value="SMC11805.1"/>
    <property type="molecule type" value="Genomic_DNA"/>
</dbReference>
<organism evidence="2 3">
    <name type="scientific">Roseovarius aestuarii</name>
    <dbReference type="NCBI Taxonomy" id="475083"/>
    <lineage>
        <taxon>Bacteria</taxon>
        <taxon>Pseudomonadati</taxon>
        <taxon>Pseudomonadota</taxon>
        <taxon>Alphaproteobacteria</taxon>
        <taxon>Rhodobacterales</taxon>
        <taxon>Roseobacteraceae</taxon>
        <taxon>Roseovarius</taxon>
    </lineage>
</organism>
<dbReference type="Gene3D" id="1.10.287.1080">
    <property type="entry name" value="MazG-like"/>
    <property type="match status" value="1"/>
</dbReference>
<protein>
    <recommendedName>
        <fullName evidence="1">MazG C-terminal domain-containing protein</fullName>
    </recommendedName>
</protein>
<dbReference type="Proteomes" id="UP000193224">
    <property type="component" value="Unassembled WGS sequence"/>
</dbReference>
<evidence type="ECO:0000259" key="1">
    <source>
        <dbReference type="Pfam" id="PF18722"/>
    </source>
</evidence>
<dbReference type="InterPro" id="IPR011379">
    <property type="entry name" value="MazG-related_GP37"/>
</dbReference>
<keyword evidence="3" id="KW-1185">Reference proteome</keyword>